<dbReference type="SUPFAM" id="SSF46785">
    <property type="entry name" value="Winged helix' DNA-binding domain"/>
    <property type="match status" value="1"/>
</dbReference>
<dbReference type="GO" id="GO:0045892">
    <property type="term" value="P:negative regulation of DNA-templated transcription"/>
    <property type="evidence" value="ECO:0007669"/>
    <property type="project" value="TreeGrafter"/>
</dbReference>
<dbReference type="AlphaFoldDB" id="A0A7K3VWW9"/>
<dbReference type="InterPro" id="IPR029016">
    <property type="entry name" value="GAF-like_dom_sf"/>
</dbReference>
<organism evidence="6 7">
    <name type="scientific">Geodermatophilus sabuli</name>
    <dbReference type="NCBI Taxonomy" id="1564158"/>
    <lineage>
        <taxon>Bacteria</taxon>
        <taxon>Bacillati</taxon>
        <taxon>Actinomycetota</taxon>
        <taxon>Actinomycetes</taxon>
        <taxon>Geodermatophilales</taxon>
        <taxon>Geodermatophilaceae</taxon>
        <taxon>Geodermatophilus</taxon>
    </lineage>
</organism>
<accession>A0A7K3VWW9</accession>
<dbReference type="InterPro" id="IPR005471">
    <property type="entry name" value="Tscrpt_reg_IclR_N"/>
</dbReference>
<dbReference type="EMBL" id="JAAGWF010000005">
    <property type="protein sequence ID" value="NEK57145.1"/>
    <property type="molecule type" value="Genomic_DNA"/>
</dbReference>
<dbReference type="Gene3D" id="3.30.450.40">
    <property type="match status" value="1"/>
</dbReference>
<dbReference type="SUPFAM" id="SSF55781">
    <property type="entry name" value="GAF domain-like"/>
    <property type="match status" value="1"/>
</dbReference>
<dbReference type="GO" id="GO:0003677">
    <property type="term" value="F:DNA binding"/>
    <property type="evidence" value="ECO:0007669"/>
    <property type="project" value="UniProtKB-KW"/>
</dbReference>
<dbReference type="PANTHER" id="PTHR30136:SF24">
    <property type="entry name" value="HTH-TYPE TRANSCRIPTIONAL REPRESSOR ALLR"/>
    <property type="match status" value="1"/>
</dbReference>
<comment type="caution">
    <text evidence="6">The sequence shown here is derived from an EMBL/GenBank/DDBJ whole genome shotgun (WGS) entry which is preliminary data.</text>
</comment>
<dbReference type="PANTHER" id="PTHR30136">
    <property type="entry name" value="HELIX-TURN-HELIX TRANSCRIPTIONAL REGULATOR, ICLR FAMILY"/>
    <property type="match status" value="1"/>
</dbReference>
<dbReference type="RefSeq" id="WP_163480325.1">
    <property type="nucleotide sequence ID" value="NZ_JAAGWF010000005.1"/>
</dbReference>
<evidence type="ECO:0000313" key="6">
    <source>
        <dbReference type="EMBL" id="NEK57145.1"/>
    </source>
</evidence>
<dbReference type="PROSITE" id="PS51077">
    <property type="entry name" value="HTH_ICLR"/>
    <property type="match status" value="1"/>
</dbReference>
<evidence type="ECO:0000256" key="2">
    <source>
        <dbReference type="ARBA" id="ARBA00023125"/>
    </source>
</evidence>
<dbReference type="Gene3D" id="1.10.10.10">
    <property type="entry name" value="Winged helix-like DNA-binding domain superfamily/Winged helix DNA-binding domain"/>
    <property type="match status" value="1"/>
</dbReference>
<proteinExistence type="predicted"/>
<evidence type="ECO:0000313" key="7">
    <source>
        <dbReference type="Proteomes" id="UP000470246"/>
    </source>
</evidence>
<sequence>MPAYPIESVGNALRLLLLLRDRSNLRVSECAAELGIARSTAHRLIAMLEHHGFLRRDPDRRGYRAGEAILSLGLSAVTGLDIRARARPFMEGLRDEVDETVVLVIQEGASVRFVDAVETTRALRVGGRIGLVLPAHSTSAGLAILAAMTPEQLLEVYPERTLPARGDTPPPSWAELEEMLAQARRTGYAVAYTETDVDIGAVGVAIREDLGHARAALAVAAPASRLTPELSARLGEAAMRTARLVSMG</sequence>
<dbReference type="PROSITE" id="PS51078">
    <property type="entry name" value="ICLR_ED"/>
    <property type="match status" value="1"/>
</dbReference>
<keyword evidence="7" id="KW-1185">Reference proteome</keyword>
<dbReference type="Pfam" id="PF09339">
    <property type="entry name" value="HTH_IclR"/>
    <property type="match status" value="1"/>
</dbReference>
<evidence type="ECO:0000256" key="1">
    <source>
        <dbReference type="ARBA" id="ARBA00023015"/>
    </source>
</evidence>
<keyword evidence="1" id="KW-0805">Transcription regulation</keyword>
<evidence type="ECO:0000259" key="5">
    <source>
        <dbReference type="PROSITE" id="PS51078"/>
    </source>
</evidence>
<evidence type="ECO:0000259" key="4">
    <source>
        <dbReference type="PROSITE" id="PS51077"/>
    </source>
</evidence>
<dbReference type="SMART" id="SM00346">
    <property type="entry name" value="HTH_ICLR"/>
    <property type="match status" value="1"/>
</dbReference>
<keyword evidence="2" id="KW-0238">DNA-binding</keyword>
<dbReference type="Proteomes" id="UP000470246">
    <property type="component" value="Unassembled WGS sequence"/>
</dbReference>
<feature type="domain" description="HTH iclR-type" evidence="4">
    <location>
        <begin position="6"/>
        <end position="67"/>
    </location>
</feature>
<protein>
    <submittedName>
        <fullName evidence="6">IclR family transcriptional regulator</fullName>
    </submittedName>
</protein>
<dbReference type="InterPro" id="IPR036390">
    <property type="entry name" value="WH_DNA-bd_sf"/>
</dbReference>
<dbReference type="InterPro" id="IPR050707">
    <property type="entry name" value="HTH_MetabolicPath_Reg"/>
</dbReference>
<name>A0A7K3VWW9_9ACTN</name>
<keyword evidence="3" id="KW-0804">Transcription</keyword>
<gene>
    <name evidence="6" type="ORF">GCU56_04560</name>
</gene>
<dbReference type="InterPro" id="IPR014757">
    <property type="entry name" value="Tscrpt_reg_IclR_C"/>
</dbReference>
<evidence type="ECO:0000256" key="3">
    <source>
        <dbReference type="ARBA" id="ARBA00023163"/>
    </source>
</evidence>
<feature type="domain" description="IclR-ED" evidence="5">
    <location>
        <begin position="68"/>
        <end position="248"/>
    </location>
</feature>
<dbReference type="Pfam" id="PF01614">
    <property type="entry name" value="IclR_C"/>
    <property type="match status" value="1"/>
</dbReference>
<dbReference type="GO" id="GO:0003700">
    <property type="term" value="F:DNA-binding transcription factor activity"/>
    <property type="evidence" value="ECO:0007669"/>
    <property type="project" value="TreeGrafter"/>
</dbReference>
<reference evidence="6 7" key="1">
    <citation type="submission" date="2020-02" db="EMBL/GenBank/DDBJ databases">
        <title>Geodermatophilus sabuli CPCC 205279 I12A-02694.</title>
        <authorList>
            <person name="Jiang Z."/>
        </authorList>
    </citation>
    <scope>NUCLEOTIDE SEQUENCE [LARGE SCALE GENOMIC DNA]</scope>
    <source>
        <strain evidence="6 7">I12A-02694</strain>
    </source>
</reference>
<dbReference type="InterPro" id="IPR036388">
    <property type="entry name" value="WH-like_DNA-bd_sf"/>
</dbReference>